<gene>
    <name evidence="1" type="ORF">B0I36DRAFT_328926</name>
</gene>
<evidence type="ECO:0000313" key="2">
    <source>
        <dbReference type="Proteomes" id="UP000756346"/>
    </source>
</evidence>
<proteinExistence type="predicted"/>
<dbReference type="Proteomes" id="UP000756346">
    <property type="component" value="Unassembled WGS sequence"/>
</dbReference>
<sequence length="103" mass="11868">MWYILSKLRHMRRGIGLLFLLGTWMRCRRVGWWPRSCLWAASSIPVAFTHAPSRRDGETRRQAWLLETDGRPAEAPPVMYMIMHMPLLSDGDLACARDSVLGI</sequence>
<dbReference type="AlphaFoldDB" id="A0A9P9BQB3"/>
<dbReference type="EMBL" id="JAGTJQ010000008">
    <property type="protein sequence ID" value="KAH7025692.1"/>
    <property type="molecule type" value="Genomic_DNA"/>
</dbReference>
<keyword evidence="2" id="KW-1185">Reference proteome</keyword>
<protein>
    <submittedName>
        <fullName evidence="1">Uncharacterized protein</fullName>
    </submittedName>
</protein>
<comment type="caution">
    <text evidence="1">The sequence shown here is derived from an EMBL/GenBank/DDBJ whole genome shotgun (WGS) entry which is preliminary data.</text>
</comment>
<dbReference type="GeneID" id="70184195"/>
<evidence type="ECO:0000313" key="1">
    <source>
        <dbReference type="EMBL" id="KAH7025692.1"/>
    </source>
</evidence>
<organism evidence="1 2">
    <name type="scientific">Microdochium trichocladiopsis</name>
    <dbReference type="NCBI Taxonomy" id="1682393"/>
    <lineage>
        <taxon>Eukaryota</taxon>
        <taxon>Fungi</taxon>
        <taxon>Dikarya</taxon>
        <taxon>Ascomycota</taxon>
        <taxon>Pezizomycotina</taxon>
        <taxon>Sordariomycetes</taxon>
        <taxon>Xylariomycetidae</taxon>
        <taxon>Xylariales</taxon>
        <taxon>Microdochiaceae</taxon>
        <taxon>Microdochium</taxon>
    </lineage>
</organism>
<name>A0A9P9BQB3_9PEZI</name>
<dbReference type="RefSeq" id="XP_046008909.1">
    <property type="nucleotide sequence ID" value="XM_046154649.1"/>
</dbReference>
<reference evidence="1" key="1">
    <citation type="journal article" date="2021" name="Nat. Commun.">
        <title>Genetic determinants of endophytism in the Arabidopsis root mycobiome.</title>
        <authorList>
            <person name="Mesny F."/>
            <person name="Miyauchi S."/>
            <person name="Thiergart T."/>
            <person name="Pickel B."/>
            <person name="Atanasova L."/>
            <person name="Karlsson M."/>
            <person name="Huettel B."/>
            <person name="Barry K.W."/>
            <person name="Haridas S."/>
            <person name="Chen C."/>
            <person name="Bauer D."/>
            <person name="Andreopoulos W."/>
            <person name="Pangilinan J."/>
            <person name="LaButti K."/>
            <person name="Riley R."/>
            <person name="Lipzen A."/>
            <person name="Clum A."/>
            <person name="Drula E."/>
            <person name="Henrissat B."/>
            <person name="Kohler A."/>
            <person name="Grigoriev I.V."/>
            <person name="Martin F.M."/>
            <person name="Hacquard S."/>
        </authorList>
    </citation>
    <scope>NUCLEOTIDE SEQUENCE</scope>
    <source>
        <strain evidence="1">MPI-CAGE-CH-0230</strain>
    </source>
</reference>
<accession>A0A9P9BQB3</accession>